<comment type="caution">
    <text evidence="1">The sequence shown here is derived from an EMBL/GenBank/DDBJ whole genome shotgun (WGS) entry which is preliminary data.</text>
</comment>
<gene>
    <name evidence="1" type="ORF">FA13DRAFT_624686</name>
</gene>
<dbReference type="EMBL" id="QPFP01000026">
    <property type="protein sequence ID" value="TEB29720.1"/>
    <property type="molecule type" value="Genomic_DNA"/>
</dbReference>
<evidence type="ECO:0000313" key="1">
    <source>
        <dbReference type="EMBL" id="TEB29720.1"/>
    </source>
</evidence>
<evidence type="ECO:0008006" key="3">
    <source>
        <dbReference type="Google" id="ProtNLM"/>
    </source>
</evidence>
<proteinExistence type="predicted"/>
<sequence length="234" mass="26633">MDSGLRGRRILHCNVDLFDRNDRFDLNRLESLEMLQLDVPTGAYTGRVYSPFELFLDVPPSLVEVHVNQANFNFQPQGRIFDEVERFPNLRVLGLRALMTWCDLCRWECGLPMTIRKEISSLTLLEVVSITSQVFSLADGDGTEGILLDPNANPLFWSGECEHHVNALLRNQSICDRWVKAKTGQGVDPEDEDERSSIRYCHLPSLKRVEWHFNTPEKPGSLVRTGGRGFTITG</sequence>
<keyword evidence="2" id="KW-1185">Reference proteome</keyword>
<dbReference type="AlphaFoldDB" id="A0A4Y7T6G7"/>
<accession>A0A4Y7T6G7</accession>
<protein>
    <recommendedName>
        <fullName evidence="3">F-box domain-containing protein</fullName>
    </recommendedName>
</protein>
<evidence type="ECO:0000313" key="2">
    <source>
        <dbReference type="Proteomes" id="UP000298030"/>
    </source>
</evidence>
<dbReference type="OrthoDB" id="3167300at2759"/>
<name>A0A4Y7T6G7_COPMI</name>
<dbReference type="Proteomes" id="UP000298030">
    <property type="component" value="Unassembled WGS sequence"/>
</dbReference>
<organism evidence="1 2">
    <name type="scientific">Coprinellus micaceus</name>
    <name type="common">Glistening ink-cap mushroom</name>
    <name type="synonym">Coprinus micaceus</name>
    <dbReference type="NCBI Taxonomy" id="71717"/>
    <lineage>
        <taxon>Eukaryota</taxon>
        <taxon>Fungi</taxon>
        <taxon>Dikarya</taxon>
        <taxon>Basidiomycota</taxon>
        <taxon>Agaricomycotina</taxon>
        <taxon>Agaricomycetes</taxon>
        <taxon>Agaricomycetidae</taxon>
        <taxon>Agaricales</taxon>
        <taxon>Agaricineae</taxon>
        <taxon>Psathyrellaceae</taxon>
        <taxon>Coprinellus</taxon>
    </lineage>
</organism>
<reference evidence="1 2" key="1">
    <citation type="journal article" date="2019" name="Nat. Ecol. Evol.">
        <title>Megaphylogeny resolves global patterns of mushroom evolution.</title>
        <authorList>
            <person name="Varga T."/>
            <person name="Krizsan K."/>
            <person name="Foldi C."/>
            <person name="Dima B."/>
            <person name="Sanchez-Garcia M."/>
            <person name="Sanchez-Ramirez S."/>
            <person name="Szollosi G.J."/>
            <person name="Szarkandi J.G."/>
            <person name="Papp V."/>
            <person name="Albert L."/>
            <person name="Andreopoulos W."/>
            <person name="Angelini C."/>
            <person name="Antonin V."/>
            <person name="Barry K.W."/>
            <person name="Bougher N.L."/>
            <person name="Buchanan P."/>
            <person name="Buyck B."/>
            <person name="Bense V."/>
            <person name="Catcheside P."/>
            <person name="Chovatia M."/>
            <person name="Cooper J."/>
            <person name="Damon W."/>
            <person name="Desjardin D."/>
            <person name="Finy P."/>
            <person name="Geml J."/>
            <person name="Haridas S."/>
            <person name="Hughes K."/>
            <person name="Justo A."/>
            <person name="Karasinski D."/>
            <person name="Kautmanova I."/>
            <person name="Kiss B."/>
            <person name="Kocsube S."/>
            <person name="Kotiranta H."/>
            <person name="LaButti K.M."/>
            <person name="Lechner B.E."/>
            <person name="Liimatainen K."/>
            <person name="Lipzen A."/>
            <person name="Lukacs Z."/>
            <person name="Mihaltcheva S."/>
            <person name="Morgado L.N."/>
            <person name="Niskanen T."/>
            <person name="Noordeloos M.E."/>
            <person name="Ohm R.A."/>
            <person name="Ortiz-Santana B."/>
            <person name="Ovrebo C."/>
            <person name="Racz N."/>
            <person name="Riley R."/>
            <person name="Savchenko A."/>
            <person name="Shiryaev A."/>
            <person name="Soop K."/>
            <person name="Spirin V."/>
            <person name="Szebenyi C."/>
            <person name="Tomsovsky M."/>
            <person name="Tulloss R.E."/>
            <person name="Uehling J."/>
            <person name="Grigoriev I.V."/>
            <person name="Vagvolgyi C."/>
            <person name="Papp T."/>
            <person name="Martin F.M."/>
            <person name="Miettinen O."/>
            <person name="Hibbett D.S."/>
            <person name="Nagy L.G."/>
        </authorList>
    </citation>
    <scope>NUCLEOTIDE SEQUENCE [LARGE SCALE GENOMIC DNA]</scope>
    <source>
        <strain evidence="1 2">FP101781</strain>
    </source>
</reference>